<dbReference type="GO" id="GO:0006572">
    <property type="term" value="P:L-tyrosine catabolic process"/>
    <property type="evidence" value="ECO:0007669"/>
    <property type="project" value="TreeGrafter"/>
</dbReference>
<dbReference type="EMBL" id="VAHF01000009">
    <property type="protein sequence ID" value="TXG55108.1"/>
    <property type="molecule type" value="Genomic_DNA"/>
</dbReference>
<evidence type="ECO:0000313" key="7">
    <source>
        <dbReference type="EMBL" id="TXG55108.1"/>
    </source>
</evidence>
<protein>
    <recommendedName>
        <fullName evidence="6">Aminotransferase class I/classII large domain-containing protein</fullName>
    </recommendedName>
</protein>
<feature type="domain" description="Aminotransferase class I/classII large" evidence="6">
    <location>
        <begin position="44"/>
        <end position="409"/>
    </location>
</feature>
<evidence type="ECO:0000256" key="2">
    <source>
        <dbReference type="ARBA" id="ARBA00007441"/>
    </source>
</evidence>
<sequence length="418" mass="46106">MEKLWSKLSSRVNEELNASTDITVTVRGTLSMLMQNINPEDQRPVLSLSHGDPGAFSCFRTSHTAEQAVVDALRSAKFNCYAPFVGILPARRAVADYLSRDLPYKLSPDDVYITSGCAQAMEVIVRVVASPGANILLPRPGFPNYEALCAFSHLEIRHYDLLPDNNWEVDLEAVKELADENTVAVLVVNPGSPCGNVFSYEHLKKIAETAKELGILVVADEVYGHLTFGSNPFVPMGVFASIVPVITLGSISKRWAVTGWRIGWIVTCDPTGTLQQSKIAEYIKAYLNIISDPVTFIQGALLDILEKTEADFFSKSISLLRETSEILCDRIQEIPCLNCPTKPEGAVFIMVELDVSVLKGIDDDMDFCIKLAKEESVIVLPGVTVGLKNWLRISFSVDAIPLEDGIERIKVFCQRHAK</sequence>
<feature type="modified residue" description="N6-(pyridoxal phosphate)lysine" evidence="5">
    <location>
        <position position="253"/>
    </location>
</feature>
<organism evidence="7 8">
    <name type="scientific">Acer yangbiense</name>
    <dbReference type="NCBI Taxonomy" id="1000413"/>
    <lineage>
        <taxon>Eukaryota</taxon>
        <taxon>Viridiplantae</taxon>
        <taxon>Streptophyta</taxon>
        <taxon>Embryophyta</taxon>
        <taxon>Tracheophyta</taxon>
        <taxon>Spermatophyta</taxon>
        <taxon>Magnoliopsida</taxon>
        <taxon>eudicotyledons</taxon>
        <taxon>Gunneridae</taxon>
        <taxon>Pentapetalae</taxon>
        <taxon>rosids</taxon>
        <taxon>malvids</taxon>
        <taxon>Sapindales</taxon>
        <taxon>Sapindaceae</taxon>
        <taxon>Hippocastanoideae</taxon>
        <taxon>Acereae</taxon>
        <taxon>Acer</taxon>
    </lineage>
</organism>
<dbReference type="InterPro" id="IPR015422">
    <property type="entry name" value="PyrdxlP-dep_Trfase_small"/>
</dbReference>
<comment type="caution">
    <text evidence="7">The sequence shown here is derived from an EMBL/GenBank/DDBJ whole genome shotgun (WGS) entry which is preliminary data.</text>
</comment>
<evidence type="ECO:0000313" key="8">
    <source>
        <dbReference type="Proteomes" id="UP000323000"/>
    </source>
</evidence>
<dbReference type="FunFam" id="3.40.640.10:FF:000048">
    <property type="entry name" value="tyrosine aminotransferase"/>
    <property type="match status" value="1"/>
</dbReference>
<evidence type="ECO:0000256" key="5">
    <source>
        <dbReference type="PIRSR" id="PIRSR000517-1"/>
    </source>
</evidence>
<dbReference type="GO" id="GO:0004838">
    <property type="term" value="F:L-tyrosine-2-oxoglutarate transaminase activity"/>
    <property type="evidence" value="ECO:0007669"/>
    <property type="project" value="TreeGrafter"/>
</dbReference>
<dbReference type="Proteomes" id="UP000323000">
    <property type="component" value="Chromosome 9"/>
</dbReference>
<keyword evidence="3 4" id="KW-0663">Pyridoxal phosphate</keyword>
<reference evidence="8" key="1">
    <citation type="journal article" date="2019" name="Gigascience">
        <title>De novo genome assembly of the endangered Acer yangbiense, a plant species with extremely small populations endemic to Yunnan Province, China.</title>
        <authorList>
            <person name="Yang J."/>
            <person name="Wariss H.M."/>
            <person name="Tao L."/>
            <person name="Zhang R."/>
            <person name="Yun Q."/>
            <person name="Hollingsworth P."/>
            <person name="Dao Z."/>
            <person name="Luo G."/>
            <person name="Guo H."/>
            <person name="Ma Y."/>
            <person name="Sun W."/>
        </authorList>
    </citation>
    <scope>NUCLEOTIDE SEQUENCE [LARGE SCALE GENOMIC DNA]</scope>
    <source>
        <strain evidence="8">cv. Malutang</strain>
    </source>
</reference>
<dbReference type="AlphaFoldDB" id="A0A5C7HEA8"/>
<keyword evidence="8" id="KW-1185">Reference proteome</keyword>
<comment type="similarity">
    <text evidence="2 4">Belongs to the class-I pyridoxal-phosphate-dependent aminotransferase family.</text>
</comment>
<comment type="cofactor">
    <cofactor evidence="1 4 5">
        <name>pyridoxal 5'-phosphate</name>
        <dbReference type="ChEBI" id="CHEBI:597326"/>
    </cofactor>
</comment>
<evidence type="ECO:0000256" key="3">
    <source>
        <dbReference type="ARBA" id="ARBA00022898"/>
    </source>
</evidence>
<dbReference type="Gene3D" id="3.90.1150.10">
    <property type="entry name" value="Aspartate Aminotransferase, domain 1"/>
    <property type="match status" value="1"/>
</dbReference>
<dbReference type="InterPro" id="IPR015424">
    <property type="entry name" value="PyrdxlP-dep_Trfase"/>
</dbReference>
<name>A0A5C7HEA8_9ROSI</name>
<gene>
    <name evidence="7" type="ORF">EZV62_020364</name>
</gene>
<dbReference type="SUPFAM" id="SSF53383">
    <property type="entry name" value="PLP-dependent transferases"/>
    <property type="match status" value="1"/>
</dbReference>
<dbReference type="OrthoDB" id="7042322at2759"/>
<dbReference type="Pfam" id="PF00155">
    <property type="entry name" value="Aminotran_1_2"/>
    <property type="match status" value="1"/>
</dbReference>
<evidence type="ECO:0000259" key="6">
    <source>
        <dbReference type="Pfam" id="PF00155"/>
    </source>
</evidence>
<dbReference type="GO" id="GO:0030170">
    <property type="term" value="F:pyridoxal phosphate binding"/>
    <property type="evidence" value="ECO:0007669"/>
    <property type="project" value="InterPro"/>
</dbReference>
<dbReference type="InterPro" id="IPR005958">
    <property type="entry name" value="TyrNic_aminoTrfase"/>
</dbReference>
<dbReference type="InterPro" id="IPR015421">
    <property type="entry name" value="PyrdxlP-dep_Trfase_major"/>
</dbReference>
<accession>A0A5C7HEA8</accession>
<dbReference type="PANTHER" id="PTHR45744:SF11">
    <property type="entry name" value="TYROSINE AMINOTRANSFERASE"/>
    <property type="match status" value="1"/>
</dbReference>
<dbReference type="CDD" id="cd00609">
    <property type="entry name" value="AAT_like"/>
    <property type="match status" value="1"/>
</dbReference>
<dbReference type="InterPro" id="IPR004839">
    <property type="entry name" value="Aminotransferase_I/II_large"/>
</dbReference>
<evidence type="ECO:0000256" key="4">
    <source>
        <dbReference type="PIRNR" id="PIRNR000517"/>
    </source>
</evidence>
<dbReference type="Gene3D" id="3.40.640.10">
    <property type="entry name" value="Type I PLP-dependent aspartate aminotransferase-like (Major domain)"/>
    <property type="match status" value="1"/>
</dbReference>
<dbReference type="NCBIfam" id="TIGR01265">
    <property type="entry name" value="tyr_nico_aTase"/>
    <property type="match status" value="1"/>
</dbReference>
<dbReference type="PANTHER" id="PTHR45744">
    <property type="entry name" value="TYROSINE AMINOTRANSFERASE"/>
    <property type="match status" value="1"/>
</dbReference>
<dbReference type="InterPro" id="IPR004838">
    <property type="entry name" value="NHTrfase_class1_PyrdxlP-BS"/>
</dbReference>
<dbReference type="PIRSF" id="PIRSF000517">
    <property type="entry name" value="Tyr_transaminase"/>
    <property type="match status" value="1"/>
</dbReference>
<dbReference type="PROSITE" id="PS00105">
    <property type="entry name" value="AA_TRANSFER_CLASS_1"/>
    <property type="match status" value="1"/>
</dbReference>
<proteinExistence type="inferred from homology"/>
<evidence type="ECO:0000256" key="1">
    <source>
        <dbReference type="ARBA" id="ARBA00001933"/>
    </source>
</evidence>